<accession>A0ABQ7SPX2</accession>
<proteinExistence type="predicted"/>
<gene>
    <name evidence="2" type="ORF">JD844_008030</name>
</gene>
<organism evidence="2 3">
    <name type="scientific">Phrynosoma platyrhinos</name>
    <name type="common">Desert horned lizard</name>
    <dbReference type="NCBI Taxonomy" id="52577"/>
    <lineage>
        <taxon>Eukaryota</taxon>
        <taxon>Metazoa</taxon>
        <taxon>Chordata</taxon>
        <taxon>Craniata</taxon>
        <taxon>Vertebrata</taxon>
        <taxon>Euteleostomi</taxon>
        <taxon>Lepidosauria</taxon>
        <taxon>Squamata</taxon>
        <taxon>Bifurcata</taxon>
        <taxon>Unidentata</taxon>
        <taxon>Episquamata</taxon>
        <taxon>Toxicofera</taxon>
        <taxon>Iguania</taxon>
        <taxon>Phrynosomatidae</taxon>
        <taxon>Phrynosomatinae</taxon>
        <taxon>Phrynosoma</taxon>
    </lineage>
</organism>
<reference evidence="2 3" key="1">
    <citation type="journal article" date="2022" name="Gigascience">
        <title>A chromosome-level genome assembly and annotation of the desert horned lizard, Phrynosoma platyrhinos, provides insight into chromosomal rearrangements among reptiles.</title>
        <authorList>
            <person name="Koochekian N."/>
            <person name="Ascanio A."/>
            <person name="Farleigh K."/>
            <person name="Card D.C."/>
            <person name="Schield D.R."/>
            <person name="Castoe T.A."/>
            <person name="Jezkova T."/>
        </authorList>
    </citation>
    <scope>NUCLEOTIDE SEQUENCE [LARGE SCALE GENOMIC DNA]</scope>
    <source>
        <strain evidence="2">NK-2021</strain>
    </source>
</reference>
<evidence type="ECO:0000313" key="2">
    <source>
        <dbReference type="EMBL" id="KAH0619381.1"/>
    </source>
</evidence>
<comment type="caution">
    <text evidence="2">The sequence shown here is derived from an EMBL/GenBank/DDBJ whole genome shotgun (WGS) entry which is preliminary data.</text>
</comment>
<dbReference type="EMBL" id="JAIPUX010004891">
    <property type="protein sequence ID" value="KAH0619381.1"/>
    <property type="molecule type" value="Genomic_DNA"/>
</dbReference>
<dbReference type="Proteomes" id="UP000826234">
    <property type="component" value="Unassembled WGS sequence"/>
</dbReference>
<sequence>VPPAVLEEGNVTLHLVAVDQQLDQPADVPENIQPQDFLASPAGSDETRISREGPVIESTHLPAEETQAMVAMESPQEAAVRRAPARTVARRRTSTLDIPDRRAMRGELIVRDMIQDSRREGRLNRTLQSHQHGSLIRSLGRDAGALDSLARSYLRDILATARHWQRLYRYMDKLVNVCQDSVQVQRNAVQEQRNRTAILEGLRTEVHSVAGPSSSLLATCHYLILLNSSLQYQRRNR</sequence>
<keyword evidence="3" id="KW-1185">Reference proteome</keyword>
<evidence type="ECO:0000313" key="3">
    <source>
        <dbReference type="Proteomes" id="UP000826234"/>
    </source>
</evidence>
<feature type="region of interest" description="Disordered" evidence="1">
    <location>
        <begin position="27"/>
        <end position="48"/>
    </location>
</feature>
<name>A0ABQ7SPX2_PHRPL</name>
<protein>
    <submittedName>
        <fullName evidence="2">Uncharacterized protein</fullName>
    </submittedName>
</protein>
<feature type="non-terminal residue" evidence="2">
    <location>
        <position position="1"/>
    </location>
</feature>
<evidence type="ECO:0000256" key="1">
    <source>
        <dbReference type="SAM" id="MobiDB-lite"/>
    </source>
</evidence>